<keyword evidence="1" id="KW-1185">Reference proteome</keyword>
<evidence type="ECO:0000313" key="2">
    <source>
        <dbReference type="WBParaSite" id="PDA_v2.g15679.t1"/>
    </source>
</evidence>
<accession>A0A914PDF4</accession>
<protein>
    <submittedName>
        <fullName evidence="2">Uncharacterized protein</fullName>
    </submittedName>
</protein>
<proteinExistence type="predicted"/>
<dbReference type="AlphaFoldDB" id="A0A914PDF4"/>
<name>A0A914PDF4_9BILA</name>
<dbReference type="WBParaSite" id="PDA_v2.g15679.t1">
    <property type="protein sequence ID" value="PDA_v2.g15679.t1"/>
    <property type="gene ID" value="PDA_v2.g15679"/>
</dbReference>
<evidence type="ECO:0000313" key="1">
    <source>
        <dbReference type="Proteomes" id="UP000887578"/>
    </source>
</evidence>
<organism evidence="1 2">
    <name type="scientific">Panagrolaimus davidi</name>
    <dbReference type="NCBI Taxonomy" id="227884"/>
    <lineage>
        <taxon>Eukaryota</taxon>
        <taxon>Metazoa</taxon>
        <taxon>Ecdysozoa</taxon>
        <taxon>Nematoda</taxon>
        <taxon>Chromadorea</taxon>
        <taxon>Rhabditida</taxon>
        <taxon>Tylenchina</taxon>
        <taxon>Panagrolaimomorpha</taxon>
        <taxon>Panagrolaimoidea</taxon>
        <taxon>Panagrolaimidae</taxon>
        <taxon>Panagrolaimus</taxon>
    </lineage>
</organism>
<sequence>MMTNELSNTSSLKNVVSTAERAFETPFGFLEQQNEVLMKSETMHFKASKKLLNFNAMERKVGPEMLSKLIQTSRIGFSQSARFSAVAAVNKSSSTSSAQQLSKSFFPLIYLI</sequence>
<reference evidence="2" key="1">
    <citation type="submission" date="2022-11" db="UniProtKB">
        <authorList>
            <consortium name="WormBaseParasite"/>
        </authorList>
    </citation>
    <scope>IDENTIFICATION</scope>
</reference>
<dbReference type="Proteomes" id="UP000887578">
    <property type="component" value="Unplaced"/>
</dbReference>